<sequence>MFNNRSELVPRPSKNLLIAQDIQQKNDQNSFKTTSTSISSLKNVDHLEKFFLKDLSINRVHYGKYLICRTVEETFYADEIFKLIIEDELNEVENIFLSDLISVENFQINSIFIIKEPYCVMKDKECFIKIESPTDVQMVFNHNIAKWQSKDSFLSADQLNLLGNQSFSNKDFHSAVKFYTWALDKQKEAKIFGNRAAAFLNLNYFYESSKDCKISIEMNSKNEKAFFRLAKCCYQMKQFAQALEALENCLSINSENAEAKRELNRTKKRLIEAKTGEYEFKNLIEACRDKVLRHDIADFVSDKIYLDKEKHFFKAKASIKRGTLILCEKAASIWYKAENMVQTKAPKMENFKLLINQLVHNPFLLQKVNELAWHKDALVGQNFCIDVARIKDIVDRNSFQSRPVEFCSNFKPEPNQLESNSGLWIKSAFIKHSCLPNAQKICFNDVVFIYASQDINENEQITTSYVNNTQTYHERSTSLTEYGITRCDCKLCQMDREDELTSERDSYVIENKERILKLVEQDSKDVNQGLDYFNSIKDMYKNRTNHKLCLAPALLFCASLFRNKGKLNKSAKIYADMFELCKDYQYDLAVFGLVEALNDYFLCFDMENAKECFKKLKEYSVGHQEYFMHVCDAKIIDYENIHQLLN</sequence>
<dbReference type="InterPro" id="IPR011990">
    <property type="entry name" value="TPR-like_helical_dom_sf"/>
</dbReference>
<evidence type="ECO:0000313" key="4">
    <source>
        <dbReference type="EMBL" id="RNA23686.1"/>
    </source>
</evidence>
<dbReference type="SMART" id="SM00028">
    <property type="entry name" value="TPR"/>
    <property type="match status" value="3"/>
</dbReference>
<keyword evidence="5" id="KW-1185">Reference proteome</keyword>
<evidence type="ECO:0000256" key="1">
    <source>
        <dbReference type="PROSITE-ProRule" id="PRU00339"/>
    </source>
</evidence>
<organism evidence="4 5">
    <name type="scientific">Brachionus plicatilis</name>
    <name type="common">Marine rotifer</name>
    <name type="synonym">Brachionus muelleri</name>
    <dbReference type="NCBI Taxonomy" id="10195"/>
    <lineage>
        <taxon>Eukaryota</taxon>
        <taxon>Metazoa</taxon>
        <taxon>Spiralia</taxon>
        <taxon>Gnathifera</taxon>
        <taxon>Rotifera</taxon>
        <taxon>Eurotatoria</taxon>
        <taxon>Monogononta</taxon>
        <taxon>Pseudotrocha</taxon>
        <taxon>Ploima</taxon>
        <taxon>Brachionidae</taxon>
        <taxon>Brachionus</taxon>
    </lineage>
</organism>
<reference evidence="4 5" key="1">
    <citation type="journal article" date="2018" name="Sci. Rep.">
        <title>Genomic signatures of local adaptation to the degree of environmental predictability in rotifers.</title>
        <authorList>
            <person name="Franch-Gras L."/>
            <person name="Hahn C."/>
            <person name="Garcia-Roger E.M."/>
            <person name="Carmona M.J."/>
            <person name="Serra M."/>
            <person name="Gomez A."/>
        </authorList>
    </citation>
    <scope>NUCLEOTIDE SEQUENCE [LARGE SCALE GENOMIC DNA]</scope>
    <source>
        <strain evidence="4">HYR1</strain>
    </source>
</reference>
<dbReference type="InterPro" id="IPR001214">
    <property type="entry name" value="SET_dom"/>
</dbReference>
<dbReference type="SUPFAM" id="SSF48452">
    <property type="entry name" value="TPR-like"/>
    <property type="match status" value="1"/>
</dbReference>
<proteinExistence type="predicted"/>
<dbReference type="PROSITE" id="PS50280">
    <property type="entry name" value="SET"/>
    <property type="match status" value="1"/>
</dbReference>
<dbReference type="InterPro" id="IPR046341">
    <property type="entry name" value="SET_dom_sf"/>
</dbReference>
<dbReference type="PANTHER" id="PTHR47643:SF2">
    <property type="entry name" value="TPR DOMAIN PROTEIN (AFU_ORTHOLOGUE AFUA_5G12710)"/>
    <property type="match status" value="1"/>
</dbReference>
<keyword evidence="2" id="KW-0175">Coiled coil</keyword>
<feature type="domain" description="SET" evidence="3">
    <location>
        <begin position="297"/>
        <end position="466"/>
    </location>
</feature>
<feature type="coiled-coil region" evidence="2">
    <location>
        <begin position="249"/>
        <end position="276"/>
    </location>
</feature>
<dbReference type="CDD" id="cd20071">
    <property type="entry name" value="SET_SMYD"/>
    <property type="match status" value="1"/>
</dbReference>
<evidence type="ECO:0000259" key="3">
    <source>
        <dbReference type="PROSITE" id="PS50280"/>
    </source>
</evidence>
<dbReference type="STRING" id="10195.A0A3M7RJE4"/>
<dbReference type="PANTHER" id="PTHR47643">
    <property type="entry name" value="TPR DOMAIN PROTEIN (AFU_ORTHOLOGUE AFUA_5G12710)"/>
    <property type="match status" value="1"/>
</dbReference>
<dbReference type="Gene3D" id="2.170.270.10">
    <property type="entry name" value="SET domain"/>
    <property type="match status" value="1"/>
</dbReference>
<dbReference type="InterPro" id="IPR053209">
    <property type="entry name" value="Gramillin-biosynth_MTr"/>
</dbReference>
<dbReference type="PROSITE" id="PS50005">
    <property type="entry name" value="TPR"/>
    <property type="match status" value="1"/>
</dbReference>
<gene>
    <name evidence="4" type="ORF">BpHYR1_009687</name>
</gene>
<feature type="repeat" description="TPR" evidence="1">
    <location>
        <begin position="223"/>
        <end position="256"/>
    </location>
</feature>
<dbReference type="SUPFAM" id="SSF82199">
    <property type="entry name" value="SET domain"/>
    <property type="match status" value="1"/>
</dbReference>
<evidence type="ECO:0000256" key="2">
    <source>
        <dbReference type="SAM" id="Coils"/>
    </source>
</evidence>
<dbReference type="AlphaFoldDB" id="A0A3M7RJE4"/>
<name>A0A3M7RJE4_BRAPC</name>
<dbReference type="Proteomes" id="UP000276133">
    <property type="component" value="Unassembled WGS sequence"/>
</dbReference>
<dbReference type="OrthoDB" id="5945798at2759"/>
<dbReference type="Pfam" id="PF00856">
    <property type="entry name" value="SET"/>
    <property type="match status" value="1"/>
</dbReference>
<accession>A0A3M7RJE4</accession>
<dbReference type="Gene3D" id="1.25.40.10">
    <property type="entry name" value="Tetratricopeptide repeat domain"/>
    <property type="match status" value="1"/>
</dbReference>
<dbReference type="InterPro" id="IPR019734">
    <property type="entry name" value="TPR_rpt"/>
</dbReference>
<comment type="caution">
    <text evidence="4">The sequence shown here is derived from an EMBL/GenBank/DDBJ whole genome shotgun (WGS) entry which is preliminary data.</text>
</comment>
<protein>
    <submittedName>
        <fullName evidence="4">TPR domain</fullName>
    </submittedName>
</protein>
<keyword evidence="1" id="KW-0802">TPR repeat</keyword>
<dbReference type="EMBL" id="REGN01003234">
    <property type="protein sequence ID" value="RNA23686.1"/>
    <property type="molecule type" value="Genomic_DNA"/>
</dbReference>
<evidence type="ECO:0000313" key="5">
    <source>
        <dbReference type="Proteomes" id="UP000276133"/>
    </source>
</evidence>